<dbReference type="InterPro" id="IPR051755">
    <property type="entry name" value="Ig-like_CS_Receptor"/>
</dbReference>
<protein>
    <submittedName>
        <fullName evidence="12">Signal-regulatory protein beta-1 isoform 3</fullName>
    </submittedName>
</protein>
<dbReference type="Pfam" id="PF07654">
    <property type="entry name" value="C1-set"/>
    <property type="match status" value="4"/>
</dbReference>
<keyword evidence="6 10" id="KW-0472">Membrane</keyword>
<dbReference type="InterPro" id="IPR013106">
    <property type="entry name" value="Ig_V-set"/>
</dbReference>
<evidence type="ECO:0000256" key="9">
    <source>
        <dbReference type="ARBA" id="ARBA00023319"/>
    </source>
</evidence>
<reference evidence="12 13" key="1">
    <citation type="journal article" date="2019" name="Mol. Ecol. Resour.">
        <title>Improving Illumina assemblies with Hi-C and long reads: an example with the North African dromedary.</title>
        <authorList>
            <person name="Elbers J.P."/>
            <person name="Rogers M.F."/>
            <person name="Perelman P.L."/>
            <person name="Proskuryakova A.A."/>
            <person name="Serdyukova N.A."/>
            <person name="Johnson W.E."/>
            <person name="Horin P."/>
            <person name="Corander J."/>
            <person name="Murphy D."/>
            <person name="Burger P.A."/>
        </authorList>
    </citation>
    <scope>NUCLEOTIDE SEQUENCE [LARGE SCALE GENOMIC DNA]</scope>
    <source>
        <strain evidence="12">Drom800</strain>
        <tissue evidence="12">Blood</tissue>
    </source>
</reference>
<organism evidence="12 13">
    <name type="scientific">Camelus dromedarius</name>
    <name type="common">Dromedary</name>
    <name type="synonym">Arabian camel</name>
    <dbReference type="NCBI Taxonomy" id="9838"/>
    <lineage>
        <taxon>Eukaryota</taxon>
        <taxon>Metazoa</taxon>
        <taxon>Chordata</taxon>
        <taxon>Craniata</taxon>
        <taxon>Vertebrata</taxon>
        <taxon>Euteleostomi</taxon>
        <taxon>Mammalia</taxon>
        <taxon>Eutheria</taxon>
        <taxon>Laurasiatheria</taxon>
        <taxon>Artiodactyla</taxon>
        <taxon>Tylopoda</taxon>
        <taxon>Camelidae</taxon>
        <taxon>Camelus</taxon>
    </lineage>
</organism>
<dbReference type="InterPro" id="IPR003599">
    <property type="entry name" value="Ig_sub"/>
</dbReference>
<dbReference type="InterPro" id="IPR013783">
    <property type="entry name" value="Ig-like_fold"/>
</dbReference>
<dbReference type="PANTHER" id="PTHR19971">
    <property type="entry name" value="SIGNAL-REGULATORY PROTEIN BETA"/>
    <property type="match status" value="1"/>
</dbReference>
<feature type="transmembrane region" description="Helical" evidence="10">
    <location>
        <begin position="681"/>
        <end position="702"/>
    </location>
</feature>
<dbReference type="Pfam" id="PF07686">
    <property type="entry name" value="V-set"/>
    <property type="match status" value="1"/>
</dbReference>
<dbReference type="FunFam" id="2.60.40.10:FF:000454">
    <property type="entry name" value="Tyrosine-protein phosphatase non-receptor type substrate 1"/>
    <property type="match status" value="1"/>
</dbReference>
<dbReference type="SMART" id="SM00409">
    <property type="entry name" value="IG"/>
    <property type="match status" value="3"/>
</dbReference>
<dbReference type="GO" id="GO:0016020">
    <property type="term" value="C:membrane"/>
    <property type="evidence" value="ECO:0007669"/>
    <property type="project" value="UniProtKB-SubCell"/>
</dbReference>
<dbReference type="FunFam" id="2.60.40.10:FF:000295">
    <property type="entry name" value="Tyrosine-protein phosphatase non-receptor type substrate 1"/>
    <property type="match status" value="1"/>
</dbReference>
<keyword evidence="5 10" id="KW-1133">Transmembrane helix</keyword>
<evidence type="ECO:0000256" key="5">
    <source>
        <dbReference type="ARBA" id="ARBA00022989"/>
    </source>
</evidence>
<dbReference type="SMART" id="SM00407">
    <property type="entry name" value="IGc1"/>
    <property type="match status" value="3"/>
</dbReference>
<evidence type="ECO:0000313" key="12">
    <source>
        <dbReference type="EMBL" id="KAB1262449.1"/>
    </source>
</evidence>
<keyword evidence="13" id="KW-1185">Reference proteome</keyword>
<dbReference type="FunFam" id="2.60.40.10:FF:001726">
    <property type="entry name" value="Signal-regulatory protein beta 3"/>
    <property type="match status" value="1"/>
</dbReference>
<dbReference type="Proteomes" id="UP000299084">
    <property type="component" value="Unassembled WGS sequence"/>
</dbReference>
<evidence type="ECO:0000256" key="2">
    <source>
        <dbReference type="ARBA" id="ARBA00022692"/>
    </source>
</evidence>
<dbReference type="CDD" id="cd16085">
    <property type="entry name" value="IgC1_SIRP_domain_3"/>
    <property type="match status" value="1"/>
</dbReference>
<dbReference type="STRING" id="9838.ENSCDRP00005017266"/>
<evidence type="ECO:0000256" key="4">
    <source>
        <dbReference type="ARBA" id="ARBA00022737"/>
    </source>
</evidence>
<evidence type="ECO:0000259" key="11">
    <source>
        <dbReference type="PROSITE" id="PS50835"/>
    </source>
</evidence>
<dbReference type="EMBL" id="JWIN03000019">
    <property type="protein sequence ID" value="KAB1262449.1"/>
    <property type="molecule type" value="Genomic_DNA"/>
</dbReference>
<evidence type="ECO:0000256" key="10">
    <source>
        <dbReference type="SAM" id="Phobius"/>
    </source>
</evidence>
<accession>A0A5N4CUC0</accession>
<feature type="domain" description="Ig-like" evidence="11">
    <location>
        <begin position="567"/>
        <end position="659"/>
    </location>
</feature>
<dbReference type="CDD" id="cd05772">
    <property type="entry name" value="IgC1_SIRP_domain_2"/>
    <property type="match status" value="1"/>
</dbReference>
<feature type="domain" description="Ig-like" evidence="11">
    <location>
        <begin position="1"/>
        <end position="92"/>
    </location>
</feature>
<feature type="domain" description="Ig-like" evidence="11">
    <location>
        <begin position="99"/>
        <end position="193"/>
    </location>
</feature>
<sequence>MGPTQRTTPGNLVAFNCTAGPFGSSDFYVTWMKDRDEHPASAQRLVTEDKAKYTVTSKVWVTLDCQDVSSEMTCEVTHRHLAEPLRKSMNLSQVLRVVPTLKITTKPSGMQIHVHQRVNLMCHVSHFYPSHQHLTWMENRHKVQTVESPPVTRNPDGTYSLEHTWQAEATLNGSEFACWVVQDEQPPVQANITLQAQAPSLGKGQVTVTWLKNNHKLLKSQTSIHSLGNSYNVTSSVLVPLQADDVPSLVLCHVKHRSTLGAKQPTPKQNSDGTYTLESLQLVNASVQGSERVLTCKVQHEAQPPTQASLILSTEAHSTDTPLGNPGPATPALIFVAFLLGFKVLLVIGVAAQELQVIQPETSVSVAAGETATLRCTMTSLLPVGPITWFRGTGPGRELIYDYKGGHFPRVTNVSDATRRDNLDFSIRISNITPADAGAYYCVKFQRGSPGNVEYKSGPGTRLTVSGPATRASPEQTVSFTCRSHGFSPRTISLKWFKNGNEITASQTSVDPEGDSVSYSVSSTAKVVLASGDVRSQVICEVAHTTLQGGPPLRGTAYLSETIRVPPTLEVTQQPMAGTQVNVTCQAKQFYPRDLQLSWVENGNMSRIETASTLTKNKDGTFNRMSWLLVNSSAHRGEVLSCRVEHDGQPAVSANLTLEASAPQKDQDTHEHPGPELTSSLLVVLLLGHKVLLVLGVSVIFVHRKHCV</sequence>
<evidence type="ECO:0000256" key="8">
    <source>
        <dbReference type="ARBA" id="ARBA00023180"/>
    </source>
</evidence>
<feature type="domain" description="Ig-like" evidence="11">
    <location>
        <begin position="331"/>
        <end position="442"/>
    </location>
</feature>
<evidence type="ECO:0000256" key="6">
    <source>
        <dbReference type="ARBA" id="ARBA00023136"/>
    </source>
</evidence>
<evidence type="ECO:0000256" key="1">
    <source>
        <dbReference type="ARBA" id="ARBA00004479"/>
    </source>
</evidence>
<dbReference type="SUPFAM" id="SSF48726">
    <property type="entry name" value="Immunoglobulin"/>
    <property type="match status" value="7"/>
</dbReference>
<dbReference type="InterPro" id="IPR003597">
    <property type="entry name" value="Ig_C1-set"/>
</dbReference>
<dbReference type="FunFam" id="2.60.40.10:FF:000490">
    <property type="entry name" value="Signal-regulatory protein beta 1"/>
    <property type="match status" value="1"/>
</dbReference>
<dbReference type="InterPro" id="IPR007110">
    <property type="entry name" value="Ig-like_dom"/>
</dbReference>
<keyword evidence="3" id="KW-0732">Signal</keyword>
<keyword evidence="8" id="KW-0325">Glycoprotein</keyword>
<keyword evidence="9" id="KW-0393">Immunoglobulin domain</keyword>
<dbReference type="PROSITE" id="PS50835">
    <property type="entry name" value="IG_LIKE"/>
    <property type="match status" value="5"/>
</dbReference>
<keyword evidence="4" id="KW-0677">Repeat</keyword>
<evidence type="ECO:0000256" key="3">
    <source>
        <dbReference type="ARBA" id="ARBA00022729"/>
    </source>
</evidence>
<keyword evidence="7" id="KW-1015">Disulfide bond</keyword>
<feature type="domain" description="Ig-like" evidence="11">
    <location>
        <begin position="459"/>
        <end position="560"/>
    </location>
</feature>
<name>A0A5N4CUC0_CAMDR</name>
<proteinExistence type="predicted"/>
<dbReference type="Gene3D" id="2.60.40.10">
    <property type="entry name" value="Immunoglobulins"/>
    <property type="match status" value="7"/>
</dbReference>
<dbReference type="CDD" id="cd16097">
    <property type="entry name" value="IgV_SIRP"/>
    <property type="match status" value="1"/>
</dbReference>
<evidence type="ECO:0000256" key="7">
    <source>
        <dbReference type="ARBA" id="ARBA00023157"/>
    </source>
</evidence>
<dbReference type="AlphaFoldDB" id="A0A5N4CUC0"/>
<keyword evidence="2 10" id="KW-0812">Transmembrane</keyword>
<evidence type="ECO:0000313" key="13">
    <source>
        <dbReference type="Proteomes" id="UP000299084"/>
    </source>
</evidence>
<comment type="subcellular location">
    <subcellularLocation>
        <location evidence="1">Membrane</location>
        <topology evidence="1">Single-pass type I membrane protein</topology>
    </subcellularLocation>
</comment>
<gene>
    <name evidence="12" type="ORF">Cadr_000021356</name>
</gene>
<dbReference type="InterPro" id="IPR036179">
    <property type="entry name" value="Ig-like_dom_sf"/>
</dbReference>
<comment type="caution">
    <text evidence="12">The sequence shown here is derived from an EMBL/GenBank/DDBJ whole genome shotgun (WGS) entry which is preliminary data.</text>
</comment>